<name>A0ACC1MPJ9_9HYPO</name>
<reference evidence="1" key="1">
    <citation type="submission" date="2022-08" db="EMBL/GenBank/DDBJ databases">
        <title>Genome Sequence of Lecanicillium fungicola.</title>
        <authorList>
            <person name="Buettner E."/>
        </authorList>
    </citation>
    <scope>NUCLEOTIDE SEQUENCE</scope>
    <source>
        <strain evidence="1">Babe33</strain>
    </source>
</reference>
<keyword evidence="2" id="KW-1185">Reference proteome</keyword>
<dbReference type="Proteomes" id="UP001143910">
    <property type="component" value="Unassembled WGS sequence"/>
</dbReference>
<gene>
    <name evidence="1" type="ORF">NQ176_g9100</name>
</gene>
<dbReference type="EMBL" id="JANJQO010001954">
    <property type="protein sequence ID" value="KAJ2968599.1"/>
    <property type="molecule type" value="Genomic_DNA"/>
</dbReference>
<accession>A0ACC1MPJ9</accession>
<sequence length="471" mass="52086">MMNFAPRAATPATCFAATSEDLPDEWYCNECIVRRFPSRVPIHRGAFASALNNLEKSIPRAFSLPKRIQNRFEGVKAAPDGDYEEVASKPVKKRTGFDEMPDLFKQRDENQPVLCHACQKPSSEARAIIPCSLCPFYWHLDCLDPPLAVPPLLKSWKCPTHVDDVLVEAPRLAPAHKFRRVKNAQAIAPIFTRGTRNNGHIEIDWTDYDSEQYKNKLRDAAAGWPDPNSFGRAYKVSANGVILDFIEQLRRQGAGYGARQHEKKWLPYPSPAPQPHHCERNDSNDSHEERRPLLGSTLGRTVDEMQASLNLIALKRKQSDNIDQLTTALLSQADENVLHLMARGNADNITQGQLTPNDELSLRATLAQMEAMSSYIRQLLGDEEKHTIGGNNMKHVSSMPTPDPTAATPPPPSPSLPLPAEAAKTVAQALSSSPTIEPKQEEISGMMAMASLPEPTPPLTIDGADGLMDLD</sequence>
<evidence type="ECO:0000313" key="1">
    <source>
        <dbReference type="EMBL" id="KAJ2968599.1"/>
    </source>
</evidence>
<proteinExistence type="predicted"/>
<evidence type="ECO:0000313" key="2">
    <source>
        <dbReference type="Proteomes" id="UP001143910"/>
    </source>
</evidence>
<comment type="caution">
    <text evidence="1">The sequence shown here is derived from an EMBL/GenBank/DDBJ whole genome shotgun (WGS) entry which is preliminary data.</text>
</comment>
<organism evidence="1 2">
    <name type="scientific">Zarea fungicola</name>
    <dbReference type="NCBI Taxonomy" id="93591"/>
    <lineage>
        <taxon>Eukaryota</taxon>
        <taxon>Fungi</taxon>
        <taxon>Dikarya</taxon>
        <taxon>Ascomycota</taxon>
        <taxon>Pezizomycotina</taxon>
        <taxon>Sordariomycetes</taxon>
        <taxon>Hypocreomycetidae</taxon>
        <taxon>Hypocreales</taxon>
        <taxon>Cordycipitaceae</taxon>
        <taxon>Zarea</taxon>
    </lineage>
</organism>
<protein>
    <submittedName>
        <fullName evidence="1">Uncharacterized protein</fullName>
    </submittedName>
</protein>